<evidence type="ECO:0000313" key="2">
    <source>
        <dbReference type="EnsemblPlants" id="AET6Gv21010000.1"/>
    </source>
</evidence>
<reference evidence="3" key="2">
    <citation type="journal article" date="2017" name="Nat. Plants">
        <title>The Aegilops tauschii genome reveals multiple impacts of transposons.</title>
        <authorList>
            <person name="Zhao G."/>
            <person name="Zou C."/>
            <person name="Li K."/>
            <person name="Wang K."/>
            <person name="Li T."/>
            <person name="Gao L."/>
            <person name="Zhang X."/>
            <person name="Wang H."/>
            <person name="Yang Z."/>
            <person name="Liu X."/>
            <person name="Jiang W."/>
            <person name="Mao L."/>
            <person name="Kong X."/>
            <person name="Jiao Y."/>
            <person name="Jia J."/>
        </authorList>
    </citation>
    <scope>NUCLEOTIDE SEQUENCE [LARGE SCALE GENOMIC DNA]</scope>
    <source>
        <strain evidence="3">cv. AL8/78</strain>
    </source>
</reference>
<dbReference type="Gramene" id="AET6Gv21010000.1">
    <property type="protein sequence ID" value="AET6Gv21010000.1"/>
    <property type="gene ID" value="AET6Gv21010000"/>
</dbReference>
<dbReference type="AlphaFoldDB" id="A0A453Q7X2"/>
<keyword evidence="1" id="KW-0732">Signal</keyword>
<organism evidence="2 3">
    <name type="scientific">Aegilops tauschii subsp. strangulata</name>
    <name type="common">Goatgrass</name>
    <dbReference type="NCBI Taxonomy" id="200361"/>
    <lineage>
        <taxon>Eukaryota</taxon>
        <taxon>Viridiplantae</taxon>
        <taxon>Streptophyta</taxon>
        <taxon>Embryophyta</taxon>
        <taxon>Tracheophyta</taxon>
        <taxon>Spermatophyta</taxon>
        <taxon>Magnoliopsida</taxon>
        <taxon>Liliopsida</taxon>
        <taxon>Poales</taxon>
        <taxon>Poaceae</taxon>
        <taxon>BOP clade</taxon>
        <taxon>Pooideae</taxon>
        <taxon>Triticodae</taxon>
        <taxon>Triticeae</taxon>
        <taxon>Triticinae</taxon>
        <taxon>Aegilops</taxon>
    </lineage>
</organism>
<keyword evidence="3" id="KW-1185">Reference proteome</keyword>
<reference evidence="2" key="4">
    <citation type="submission" date="2019-03" db="UniProtKB">
        <authorList>
            <consortium name="EnsemblPlants"/>
        </authorList>
    </citation>
    <scope>IDENTIFICATION</scope>
</reference>
<sequence length="60" mass="6938">MVAGICHKIWLLDWTTEVWAVRSMSAAVAMWHVWENRDCSRNGEALPHPLCVVRENQGLY</sequence>
<reference evidence="3" key="1">
    <citation type="journal article" date="2014" name="Science">
        <title>Ancient hybridizations among the ancestral genomes of bread wheat.</title>
        <authorList>
            <consortium name="International Wheat Genome Sequencing Consortium,"/>
            <person name="Marcussen T."/>
            <person name="Sandve S.R."/>
            <person name="Heier L."/>
            <person name="Spannagl M."/>
            <person name="Pfeifer M."/>
            <person name="Jakobsen K.S."/>
            <person name="Wulff B.B."/>
            <person name="Steuernagel B."/>
            <person name="Mayer K.F."/>
            <person name="Olsen O.A."/>
        </authorList>
    </citation>
    <scope>NUCLEOTIDE SEQUENCE [LARGE SCALE GENOMIC DNA]</scope>
    <source>
        <strain evidence="3">cv. AL8/78</strain>
    </source>
</reference>
<reference evidence="2" key="3">
    <citation type="journal article" date="2017" name="Nature">
        <title>Genome sequence of the progenitor of the wheat D genome Aegilops tauschii.</title>
        <authorList>
            <person name="Luo M.C."/>
            <person name="Gu Y.Q."/>
            <person name="Puiu D."/>
            <person name="Wang H."/>
            <person name="Twardziok S.O."/>
            <person name="Deal K.R."/>
            <person name="Huo N."/>
            <person name="Zhu T."/>
            <person name="Wang L."/>
            <person name="Wang Y."/>
            <person name="McGuire P.E."/>
            <person name="Liu S."/>
            <person name="Long H."/>
            <person name="Ramasamy R.K."/>
            <person name="Rodriguez J.C."/>
            <person name="Van S.L."/>
            <person name="Yuan L."/>
            <person name="Wang Z."/>
            <person name="Xia Z."/>
            <person name="Xiao L."/>
            <person name="Anderson O.D."/>
            <person name="Ouyang S."/>
            <person name="Liang Y."/>
            <person name="Zimin A.V."/>
            <person name="Pertea G."/>
            <person name="Qi P."/>
            <person name="Bennetzen J.L."/>
            <person name="Dai X."/>
            <person name="Dawson M.W."/>
            <person name="Muller H.G."/>
            <person name="Kugler K."/>
            <person name="Rivarola-Duarte L."/>
            <person name="Spannagl M."/>
            <person name="Mayer K.F.X."/>
            <person name="Lu F.H."/>
            <person name="Bevan M.W."/>
            <person name="Leroy P."/>
            <person name="Li P."/>
            <person name="You F.M."/>
            <person name="Sun Q."/>
            <person name="Liu Z."/>
            <person name="Lyons E."/>
            <person name="Wicker T."/>
            <person name="Salzberg S.L."/>
            <person name="Devos K.M."/>
            <person name="Dvorak J."/>
        </authorList>
    </citation>
    <scope>NUCLEOTIDE SEQUENCE [LARGE SCALE GENOMIC DNA]</scope>
    <source>
        <strain evidence="2">cv. AL8/78</strain>
    </source>
</reference>
<accession>A0A453Q7X2</accession>
<dbReference type="Proteomes" id="UP000015105">
    <property type="component" value="Chromosome 6D"/>
</dbReference>
<proteinExistence type="predicted"/>
<evidence type="ECO:0000313" key="3">
    <source>
        <dbReference type="Proteomes" id="UP000015105"/>
    </source>
</evidence>
<feature type="chain" id="PRO_5019554208" evidence="1">
    <location>
        <begin position="21"/>
        <end position="60"/>
    </location>
</feature>
<reference evidence="2" key="5">
    <citation type="journal article" date="2021" name="G3 (Bethesda)">
        <title>Aegilops tauschii genome assembly Aet v5.0 features greater sequence contiguity and improved annotation.</title>
        <authorList>
            <person name="Wang L."/>
            <person name="Zhu T."/>
            <person name="Rodriguez J.C."/>
            <person name="Deal K.R."/>
            <person name="Dubcovsky J."/>
            <person name="McGuire P.E."/>
            <person name="Lux T."/>
            <person name="Spannagl M."/>
            <person name="Mayer K.F.X."/>
            <person name="Baldrich P."/>
            <person name="Meyers B.C."/>
            <person name="Huo N."/>
            <person name="Gu Y.Q."/>
            <person name="Zhou H."/>
            <person name="Devos K.M."/>
            <person name="Bennetzen J.L."/>
            <person name="Unver T."/>
            <person name="Budak H."/>
            <person name="Gulick P.J."/>
            <person name="Galiba G."/>
            <person name="Kalapos B."/>
            <person name="Nelson D.R."/>
            <person name="Li P."/>
            <person name="You F.M."/>
            <person name="Luo M.C."/>
            <person name="Dvorak J."/>
        </authorList>
    </citation>
    <scope>NUCLEOTIDE SEQUENCE [LARGE SCALE GENOMIC DNA]</scope>
    <source>
        <strain evidence="2">cv. AL8/78</strain>
    </source>
</reference>
<evidence type="ECO:0000256" key="1">
    <source>
        <dbReference type="SAM" id="SignalP"/>
    </source>
</evidence>
<dbReference type="EnsemblPlants" id="AET6Gv21010000.1">
    <property type="protein sequence ID" value="AET6Gv21010000.1"/>
    <property type="gene ID" value="AET6Gv21010000"/>
</dbReference>
<feature type="signal peptide" evidence="1">
    <location>
        <begin position="1"/>
        <end position="20"/>
    </location>
</feature>
<protein>
    <submittedName>
        <fullName evidence="2">Uncharacterized protein</fullName>
    </submittedName>
</protein>
<name>A0A453Q7X2_AEGTS</name>